<organism evidence="1 2">
    <name type="scientific">Tenacibaculum aiptasiae</name>
    <dbReference type="NCBI Taxonomy" id="426481"/>
    <lineage>
        <taxon>Bacteria</taxon>
        <taxon>Pseudomonadati</taxon>
        <taxon>Bacteroidota</taxon>
        <taxon>Flavobacteriia</taxon>
        <taxon>Flavobacteriales</taxon>
        <taxon>Flavobacteriaceae</taxon>
        <taxon>Tenacibaculum</taxon>
    </lineage>
</organism>
<protein>
    <submittedName>
        <fullName evidence="1">SGNH/GDSL hydrolase family protein</fullName>
    </submittedName>
</protein>
<sequence length="228" mass="26197">MKRIIVLIIILIQVSVNAQRIMFVGNSLTYSNNMPQILEYIGKQNGTTISTTSICLPNYAIIDHLHDGNVQKQLNKKQYDYILIQQGPSSQTAGKRMLEEDGAKMKTLASKHQVQLGYFMVWPSVQYYYTFDKVIQNHEAAAKKNNALLFPVGKVWKAYNTNKKLSKLYSLDNFHPSKAGSFLAALTIYHKLHPEKSLKELNYKDYSQWISDPTSFHKMIEYIIQEAN</sequence>
<keyword evidence="2" id="KW-1185">Reference proteome</keyword>
<dbReference type="SUPFAM" id="SSF52266">
    <property type="entry name" value="SGNH hydrolase"/>
    <property type="match status" value="1"/>
</dbReference>
<dbReference type="RefSeq" id="WP_150901255.1">
    <property type="nucleotide sequence ID" value="NZ_WAAU01000034.1"/>
</dbReference>
<dbReference type="GO" id="GO:0016788">
    <property type="term" value="F:hydrolase activity, acting on ester bonds"/>
    <property type="evidence" value="ECO:0007669"/>
    <property type="project" value="UniProtKB-ARBA"/>
</dbReference>
<accession>A0A7J5A7D5</accession>
<dbReference type="Proteomes" id="UP000467305">
    <property type="component" value="Unassembled WGS sequence"/>
</dbReference>
<comment type="caution">
    <text evidence="1">The sequence shown here is derived from an EMBL/GenBank/DDBJ whole genome shotgun (WGS) entry which is preliminary data.</text>
</comment>
<dbReference type="InterPro" id="IPR036514">
    <property type="entry name" value="SGNH_hydro_sf"/>
</dbReference>
<evidence type="ECO:0000313" key="1">
    <source>
        <dbReference type="EMBL" id="KAB1153482.1"/>
    </source>
</evidence>
<evidence type="ECO:0000313" key="2">
    <source>
        <dbReference type="Proteomes" id="UP000467305"/>
    </source>
</evidence>
<dbReference type="EMBL" id="WAAU01000034">
    <property type="protein sequence ID" value="KAB1153482.1"/>
    <property type="molecule type" value="Genomic_DNA"/>
</dbReference>
<dbReference type="AlphaFoldDB" id="A0A7J5A7D5"/>
<name>A0A7J5A7D5_9FLAO</name>
<dbReference type="Gene3D" id="3.40.50.1110">
    <property type="entry name" value="SGNH hydrolase"/>
    <property type="match status" value="1"/>
</dbReference>
<dbReference type="OrthoDB" id="7443339at2"/>
<keyword evidence="1" id="KW-0378">Hydrolase</keyword>
<reference evidence="1 2" key="1">
    <citation type="submission" date="2019-09" db="EMBL/GenBank/DDBJ databases">
        <authorList>
            <person name="Cao W.R."/>
        </authorList>
    </citation>
    <scope>NUCLEOTIDE SEQUENCE [LARGE SCALE GENOMIC DNA]</scope>
    <source>
        <strain evidence="2">a4</strain>
    </source>
</reference>
<proteinExistence type="predicted"/>
<gene>
    <name evidence="1" type="ORF">F7018_16760</name>
</gene>